<reference evidence="9 10" key="1">
    <citation type="submission" date="2024-01" db="EMBL/GenBank/DDBJ databases">
        <authorList>
            <person name="Botero Cardona J."/>
        </authorList>
    </citation>
    <scope>NUCLEOTIDE SEQUENCE [LARGE SCALE GENOMIC DNA]</scope>
    <source>
        <strain evidence="9 10">LMG 33000</strain>
    </source>
</reference>
<dbReference type="InterPro" id="IPR049560">
    <property type="entry name" value="MeTrfase_RsmB-F_NOP2_cat"/>
</dbReference>
<evidence type="ECO:0000256" key="4">
    <source>
        <dbReference type="ARBA" id="ARBA00022679"/>
    </source>
</evidence>
<evidence type="ECO:0000256" key="1">
    <source>
        <dbReference type="ARBA" id="ARBA00007494"/>
    </source>
</evidence>
<dbReference type="InterPro" id="IPR031340">
    <property type="entry name" value="RsmF_methylt_CI"/>
</dbReference>
<evidence type="ECO:0000256" key="5">
    <source>
        <dbReference type="ARBA" id="ARBA00022691"/>
    </source>
</evidence>
<evidence type="ECO:0000259" key="8">
    <source>
        <dbReference type="PROSITE" id="PS51686"/>
    </source>
</evidence>
<dbReference type="Gene3D" id="2.30.130.60">
    <property type="match status" value="1"/>
</dbReference>
<sequence>MNLPEDFVTKYTRLLGDEAPAFFASYDLPAHRAFRINPLKEQEKLSDTNAQGQLPYGKWGYLGGVAGHSVDHVTGLVYSQEPSAQFVGEVLAPQPGETVLDLAAAPGGKTTHLASFMQQKGLLWTNEIFMNRAKILSENVERWGVENAVVSSQSPDQLAKRLPEFFDKILLDAPCSGEGMFRKDPAAMQYWSEDYPAECASRQREILTETVKMLKPGGTLVYSTCTFAPEEDEQMVAWLLENYPEFEIDPIEKPADSGIQDGRSAWSNSTIDMSGTARLWPQDLPGEGHFVARLKKRQEEGGEAAQIKAFKPANLPAEQKVLLKEFLAATCPGLTCPADRLTLFGDHLFLVPAGTPDLTKFKILRAGLALGTFKKKRFEPDQALALALHPSQVSQSYALDENDWARYVHGDVIQTDSDLQKGWVLMTANGNGVGWAKYSAGQLKNFYPKGLRFLVQKDKA</sequence>
<dbReference type="PROSITE" id="PS01153">
    <property type="entry name" value="NOL1_NOP2_SUN"/>
    <property type="match status" value="1"/>
</dbReference>
<dbReference type="InterPro" id="IPR029063">
    <property type="entry name" value="SAM-dependent_MTases_sf"/>
</dbReference>
<keyword evidence="4 7" id="KW-0808">Transferase</keyword>
<evidence type="ECO:0000256" key="2">
    <source>
        <dbReference type="ARBA" id="ARBA00022490"/>
    </source>
</evidence>
<protein>
    <submittedName>
        <fullName evidence="9">NOL1/NOP2/FMU family (Ncl1)</fullName>
    </submittedName>
</protein>
<feature type="domain" description="SAM-dependent MTase RsmB/NOP-type" evidence="8">
    <location>
        <begin position="1"/>
        <end position="297"/>
    </location>
</feature>
<dbReference type="InterPro" id="IPR023267">
    <property type="entry name" value="RCMT"/>
</dbReference>
<feature type="binding site" evidence="7">
    <location>
        <position position="127"/>
    </location>
    <ligand>
        <name>S-adenosyl-L-methionine</name>
        <dbReference type="ChEBI" id="CHEBI:59789"/>
    </ligand>
</feature>
<name>A0ABM9N4I5_9LACO</name>
<dbReference type="InterPro" id="IPR027391">
    <property type="entry name" value="Nol1_Nop2_Fmu_2"/>
</dbReference>
<feature type="binding site" evidence="7">
    <location>
        <position position="172"/>
    </location>
    <ligand>
        <name>S-adenosyl-L-methionine</name>
        <dbReference type="ChEBI" id="CHEBI:59789"/>
    </ligand>
</feature>
<comment type="similarity">
    <text evidence="1 7">Belongs to the class I-like SAM-binding methyltransferase superfamily. RsmB/NOP family.</text>
</comment>
<keyword evidence="3 7" id="KW-0489">Methyltransferase</keyword>
<dbReference type="InterPro" id="IPR018314">
    <property type="entry name" value="RsmB/NOL1/NOP2-like_CS"/>
</dbReference>
<proteinExistence type="inferred from homology"/>
<comment type="caution">
    <text evidence="9">The sequence shown here is derived from an EMBL/GenBank/DDBJ whole genome shotgun (WGS) entry which is preliminary data.</text>
</comment>
<evidence type="ECO:0000256" key="6">
    <source>
        <dbReference type="ARBA" id="ARBA00022884"/>
    </source>
</evidence>
<dbReference type="PANTHER" id="PTHR22807:SF30">
    <property type="entry name" value="28S RRNA (CYTOSINE(4447)-C(5))-METHYLTRANSFERASE-RELATED"/>
    <property type="match status" value="1"/>
</dbReference>
<feature type="binding site" evidence="7">
    <location>
        <begin position="103"/>
        <end position="109"/>
    </location>
    <ligand>
        <name>S-adenosyl-L-methionine</name>
        <dbReference type="ChEBI" id="CHEBI:59789"/>
    </ligand>
</feature>
<dbReference type="Proteomes" id="UP001314241">
    <property type="component" value="Unassembled WGS sequence"/>
</dbReference>
<keyword evidence="2" id="KW-0963">Cytoplasm</keyword>
<dbReference type="Pfam" id="PF01189">
    <property type="entry name" value="Methyltr_RsmB-F"/>
    <property type="match status" value="1"/>
</dbReference>
<keyword evidence="10" id="KW-1185">Reference proteome</keyword>
<accession>A0ABM9N4I5</accession>
<dbReference type="InterPro" id="IPR031341">
    <property type="entry name" value="Methyltr_RsmF_N"/>
</dbReference>
<dbReference type="CDD" id="cd02440">
    <property type="entry name" value="AdoMet_MTases"/>
    <property type="match status" value="1"/>
</dbReference>
<dbReference type="RefSeq" id="WP_349641628.1">
    <property type="nucleotide sequence ID" value="NZ_CAWVOH010000001.1"/>
</dbReference>
<dbReference type="PRINTS" id="PR02008">
    <property type="entry name" value="RCMTFAMILY"/>
</dbReference>
<feature type="active site" description="Nucleophile" evidence="7">
    <location>
        <position position="225"/>
    </location>
</feature>
<dbReference type="CDD" id="cd21147">
    <property type="entry name" value="RsmF_methylt_CTD1"/>
    <property type="match status" value="1"/>
</dbReference>
<dbReference type="InterPro" id="IPR001678">
    <property type="entry name" value="MeTrfase_RsmB-F_NOP2_dom"/>
</dbReference>
<organism evidence="9 10">
    <name type="scientific">Eupransor demetentiae</name>
    <dbReference type="NCBI Taxonomy" id="3109584"/>
    <lineage>
        <taxon>Bacteria</taxon>
        <taxon>Bacillati</taxon>
        <taxon>Bacillota</taxon>
        <taxon>Bacilli</taxon>
        <taxon>Lactobacillales</taxon>
        <taxon>Lactobacillaceae</taxon>
        <taxon>Eupransor</taxon>
    </lineage>
</organism>
<evidence type="ECO:0000313" key="10">
    <source>
        <dbReference type="Proteomes" id="UP001314241"/>
    </source>
</evidence>
<evidence type="ECO:0000256" key="7">
    <source>
        <dbReference type="PROSITE-ProRule" id="PRU01023"/>
    </source>
</evidence>
<evidence type="ECO:0000256" key="3">
    <source>
        <dbReference type="ARBA" id="ARBA00022603"/>
    </source>
</evidence>
<dbReference type="EMBL" id="CAWVOH010000001">
    <property type="protein sequence ID" value="CAK8054086.1"/>
    <property type="molecule type" value="Genomic_DNA"/>
</dbReference>
<dbReference type="Gene3D" id="3.40.50.150">
    <property type="entry name" value="Vaccinia Virus protein VP39"/>
    <property type="match status" value="1"/>
</dbReference>
<keyword evidence="5 7" id="KW-0949">S-adenosyl-L-methionine</keyword>
<keyword evidence="6 7" id="KW-0694">RNA-binding</keyword>
<evidence type="ECO:0000313" key="9">
    <source>
        <dbReference type="EMBL" id="CAK8054086.1"/>
    </source>
</evidence>
<dbReference type="SUPFAM" id="SSF53335">
    <property type="entry name" value="S-adenosyl-L-methionine-dependent methyltransferases"/>
    <property type="match status" value="1"/>
</dbReference>
<comment type="caution">
    <text evidence="7">Lacks conserved residue(s) required for the propagation of feature annotation.</text>
</comment>
<dbReference type="Pfam" id="PF17126">
    <property type="entry name" value="RsmF_methylt_CI"/>
    <property type="match status" value="1"/>
</dbReference>
<dbReference type="Pfam" id="PF13636">
    <property type="entry name" value="Methyltranf_PUA"/>
    <property type="match status" value="1"/>
</dbReference>
<dbReference type="Pfam" id="PF17125">
    <property type="entry name" value="Methyltr_RsmF_N"/>
    <property type="match status" value="1"/>
</dbReference>
<dbReference type="Gene3D" id="3.30.70.1170">
    <property type="entry name" value="Sun protein, domain 3"/>
    <property type="match status" value="1"/>
</dbReference>
<gene>
    <name evidence="9" type="ORF">R54876_GBNLAHCA_00646</name>
</gene>
<dbReference type="PANTHER" id="PTHR22807">
    <property type="entry name" value="NOP2 YEAST -RELATED NOL1/NOP2/FMU SUN DOMAIN-CONTAINING"/>
    <property type="match status" value="1"/>
</dbReference>
<dbReference type="PROSITE" id="PS51686">
    <property type="entry name" value="SAM_MT_RSMB_NOP"/>
    <property type="match status" value="1"/>
</dbReference>